<dbReference type="AlphaFoldDB" id="A0A2V3HQ71"/>
<dbReference type="PROSITE" id="PS51295">
    <property type="entry name" value="CRM"/>
    <property type="match status" value="1"/>
</dbReference>
<dbReference type="GO" id="GO:0003723">
    <property type="term" value="F:RNA binding"/>
    <property type="evidence" value="ECO:0007669"/>
    <property type="project" value="UniProtKB-UniRule"/>
</dbReference>
<dbReference type="SMART" id="SM01103">
    <property type="entry name" value="CRS1_YhbY"/>
    <property type="match status" value="1"/>
</dbReference>
<accession>A0A2V3HQ71</accession>
<organism evidence="4 5">
    <name type="scientific">Candidatus Thalassarchaeum betae</name>
    <dbReference type="NCBI Taxonomy" id="2599289"/>
    <lineage>
        <taxon>Archaea</taxon>
        <taxon>Methanobacteriati</taxon>
        <taxon>Thermoplasmatota</taxon>
        <taxon>Candidatus Poseidoniia</taxon>
        <taxon>Candidatus Poseidoniales</taxon>
        <taxon>Candidatus Thalassarchaeaceae</taxon>
        <taxon>Candidatus Thalassarchaeum</taxon>
    </lineage>
</organism>
<evidence type="ECO:0000256" key="2">
    <source>
        <dbReference type="PROSITE-ProRule" id="PRU00626"/>
    </source>
</evidence>
<dbReference type="PANTHER" id="PTHR40065:SF3">
    <property type="entry name" value="RNA-BINDING PROTEIN YHBY"/>
    <property type="match status" value="1"/>
</dbReference>
<reference evidence="4 5" key="1">
    <citation type="journal article" date="2015" name="Nat. Commun.">
        <title>Genomic and transcriptomic evidence for scavenging of diverse organic compounds by widespread deep-sea archaea.</title>
        <authorList>
            <person name="Li M."/>
            <person name="Baker B.J."/>
            <person name="Anantharaman K."/>
            <person name="Jain S."/>
            <person name="Breier J.A."/>
            <person name="Dick G.J."/>
        </authorList>
    </citation>
    <scope>NUCLEOTIDE SEQUENCE [LARGE SCALE GENOMIC DNA]</scope>
    <source>
        <strain evidence="4">Cayman_51_deep</strain>
    </source>
</reference>
<dbReference type="InterPro" id="IPR001890">
    <property type="entry name" value="RNA-binding_CRM"/>
</dbReference>
<dbReference type="Proteomes" id="UP000248161">
    <property type="component" value="Unassembled WGS sequence"/>
</dbReference>
<dbReference type="EMBL" id="PSPG01000013">
    <property type="protein sequence ID" value="PXF20979.1"/>
    <property type="molecule type" value="Genomic_DNA"/>
</dbReference>
<dbReference type="PANTHER" id="PTHR40065">
    <property type="entry name" value="RNA-BINDING PROTEIN YHBY"/>
    <property type="match status" value="1"/>
</dbReference>
<evidence type="ECO:0000256" key="1">
    <source>
        <dbReference type="ARBA" id="ARBA00022884"/>
    </source>
</evidence>
<name>A0A2V3HQ71_9ARCH</name>
<dbReference type="InterPro" id="IPR035920">
    <property type="entry name" value="YhbY-like_sf"/>
</dbReference>
<dbReference type="Gene3D" id="3.30.110.60">
    <property type="entry name" value="YhbY-like"/>
    <property type="match status" value="1"/>
</dbReference>
<evidence type="ECO:0000313" key="5">
    <source>
        <dbReference type="Proteomes" id="UP000248161"/>
    </source>
</evidence>
<dbReference type="SUPFAM" id="SSF75471">
    <property type="entry name" value="YhbY-like"/>
    <property type="match status" value="1"/>
</dbReference>
<feature type="domain" description="CRM" evidence="3">
    <location>
        <begin position="9"/>
        <end position="102"/>
    </location>
</feature>
<proteinExistence type="predicted"/>
<gene>
    <name evidence="4" type="ORF">CXX69_05970</name>
</gene>
<sequence length="102" mass="10966">MAWTSRGAILISPGIPDSVRRQAKDKTTSVTVRIGKDGVTDSVVQELSDQLSKRGLVKAKANRGVANGAAERSEMFGLLAEATDSRLVHHRGNVAVFWSGNY</sequence>
<protein>
    <submittedName>
        <fullName evidence="4">RNA-binding protein</fullName>
    </submittedName>
</protein>
<dbReference type="Pfam" id="PF01985">
    <property type="entry name" value="CRS1_YhbY"/>
    <property type="match status" value="1"/>
</dbReference>
<dbReference type="InterPro" id="IPR051925">
    <property type="entry name" value="RNA-binding_domain"/>
</dbReference>
<comment type="caution">
    <text evidence="4">The sequence shown here is derived from an EMBL/GenBank/DDBJ whole genome shotgun (WGS) entry which is preliminary data.</text>
</comment>
<keyword evidence="1 2" id="KW-0694">RNA-binding</keyword>
<evidence type="ECO:0000259" key="3">
    <source>
        <dbReference type="PROSITE" id="PS51295"/>
    </source>
</evidence>
<evidence type="ECO:0000313" key="4">
    <source>
        <dbReference type="EMBL" id="PXF20979.1"/>
    </source>
</evidence>